<feature type="transmembrane region" description="Helical" evidence="2">
    <location>
        <begin position="110"/>
        <end position="134"/>
    </location>
</feature>
<evidence type="ECO:0000313" key="4">
    <source>
        <dbReference type="Proteomes" id="UP000054248"/>
    </source>
</evidence>
<proteinExistence type="predicted"/>
<reference evidence="3 4" key="1">
    <citation type="submission" date="2014-04" db="EMBL/GenBank/DDBJ databases">
        <authorList>
            <consortium name="DOE Joint Genome Institute"/>
            <person name="Kuo A."/>
            <person name="Girlanda M."/>
            <person name="Perotto S."/>
            <person name="Kohler A."/>
            <person name="Nagy L.G."/>
            <person name="Floudas D."/>
            <person name="Copeland A."/>
            <person name="Barry K.W."/>
            <person name="Cichocki N."/>
            <person name="Veneault-Fourrey C."/>
            <person name="LaButti K."/>
            <person name="Lindquist E.A."/>
            <person name="Lipzen A."/>
            <person name="Lundell T."/>
            <person name="Morin E."/>
            <person name="Murat C."/>
            <person name="Sun H."/>
            <person name="Tunlid A."/>
            <person name="Henrissat B."/>
            <person name="Grigoriev I.V."/>
            <person name="Hibbett D.S."/>
            <person name="Martin F."/>
            <person name="Nordberg H.P."/>
            <person name="Cantor M.N."/>
            <person name="Hua S.X."/>
        </authorList>
    </citation>
    <scope>NUCLEOTIDE SEQUENCE [LARGE SCALE GENOMIC DNA]</scope>
    <source>
        <strain evidence="3 4">MUT 4182</strain>
    </source>
</reference>
<accession>A0A0C3QD21</accession>
<feature type="region of interest" description="Disordered" evidence="1">
    <location>
        <begin position="1"/>
        <end position="66"/>
    </location>
</feature>
<evidence type="ECO:0000256" key="1">
    <source>
        <dbReference type="SAM" id="MobiDB-lite"/>
    </source>
</evidence>
<dbReference type="HOGENOM" id="CLU_1778818_0_0_1"/>
<keyword evidence="2" id="KW-0812">Transmembrane</keyword>
<sequence>MNYERRRSGRNRFSPGKQRMVDPDAWTTDDESSPQPAAEELPTFPIPTPSSSSANTNADHALPPLITQPADPVAAAIARRQNIVVTVTSTQFRGTDNPNSSSQQDGGVPIVTIAVSVGVGVFLAASMVGCWWWFCKRPYTRRSKVR</sequence>
<dbReference type="EMBL" id="KN823085">
    <property type="protein sequence ID" value="KIO23401.1"/>
    <property type="molecule type" value="Genomic_DNA"/>
</dbReference>
<gene>
    <name evidence="3" type="ORF">M407DRAFT_27096</name>
</gene>
<keyword evidence="2" id="KW-0472">Membrane</keyword>
<dbReference type="OrthoDB" id="3249659at2759"/>
<organism evidence="3 4">
    <name type="scientific">Tulasnella calospora MUT 4182</name>
    <dbReference type="NCBI Taxonomy" id="1051891"/>
    <lineage>
        <taxon>Eukaryota</taxon>
        <taxon>Fungi</taxon>
        <taxon>Dikarya</taxon>
        <taxon>Basidiomycota</taxon>
        <taxon>Agaricomycotina</taxon>
        <taxon>Agaricomycetes</taxon>
        <taxon>Cantharellales</taxon>
        <taxon>Tulasnellaceae</taxon>
        <taxon>Tulasnella</taxon>
    </lineage>
</organism>
<name>A0A0C3QD21_9AGAM</name>
<keyword evidence="2" id="KW-1133">Transmembrane helix</keyword>
<reference evidence="4" key="2">
    <citation type="submission" date="2015-01" db="EMBL/GenBank/DDBJ databases">
        <title>Evolutionary Origins and Diversification of the Mycorrhizal Mutualists.</title>
        <authorList>
            <consortium name="DOE Joint Genome Institute"/>
            <consortium name="Mycorrhizal Genomics Consortium"/>
            <person name="Kohler A."/>
            <person name="Kuo A."/>
            <person name="Nagy L.G."/>
            <person name="Floudas D."/>
            <person name="Copeland A."/>
            <person name="Barry K.W."/>
            <person name="Cichocki N."/>
            <person name="Veneault-Fourrey C."/>
            <person name="LaButti K."/>
            <person name="Lindquist E.A."/>
            <person name="Lipzen A."/>
            <person name="Lundell T."/>
            <person name="Morin E."/>
            <person name="Murat C."/>
            <person name="Riley R."/>
            <person name="Ohm R."/>
            <person name="Sun H."/>
            <person name="Tunlid A."/>
            <person name="Henrissat B."/>
            <person name="Grigoriev I.V."/>
            <person name="Hibbett D.S."/>
            <person name="Martin F."/>
        </authorList>
    </citation>
    <scope>NUCLEOTIDE SEQUENCE [LARGE SCALE GENOMIC DNA]</scope>
    <source>
        <strain evidence="4">MUT 4182</strain>
    </source>
</reference>
<keyword evidence="4" id="KW-1185">Reference proteome</keyword>
<evidence type="ECO:0000313" key="3">
    <source>
        <dbReference type="EMBL" id="KIO23401.1"/>
    </source>
</evidence>
<protein>
    <submittedName>
        <fullName evidence="3">Uncharacterized protein</fullName>
    </submittedName>
</protein>
<evidence type="ECO:0000256" key="2">
    <source>
        <dbReference type="SAM" id="Phobius"/>
    </source>
</evidence>
<dbReference type="Proteomes" id="UP000054248">
    <property type="component" value="Unassembled WGS sequence"/>
</dbReference>
<dbReference type="AlphaFoldDB" id="A0A0C3QD21"/>